<keyword evidence="3" id="KW-0732">Signal</keyword>
<protein>
    <recommendedName>
        <fullName evidence="6">Retinol dehydrogenase 11</fullName>
    </recommendedName>
</protein>
<keyword evidence="5" id="KW-1185">Reference proteome</keyword>
<evidence type="ECO:0000256" key="3">
    <source>
        <dbReference type="SAM" id="SignalP"/>
    </source>
</evidence>
<gene>
    <name evidence="4" type="ORF">EVAR_37795_1</name>
</gene>
<comment type="similarity">
    <text evidence="2">Belongs to the short-chain dehydrogenases/reductases (SDR) family.</text>
</comment>
<dbReference type="Gene3D" id="3.40.50.720">
    <property type="entry name" value="NAD(P)-binding Rossmann-like Domain"/>
    <property type="match status" value="1"/>
</dbReference>
<evidence type="ECO:0008006" key="6">
    <source>
        <dbReference type="Google" id="ProtNLM"/>
    </source>
</evidence>
<evidence type="ECO:0000313" key="4">
    <source>
        <dbReference type="EMBL" id="GBP46891.1"/>
    </source>
</evidence>
<evidence type="ECO:0000256" key="2">
    <source>
        <dbReference type="RuleBase" id="RU000363"/>
    </source>
</evidence>
<sequence>MLLAIIILILVAFVVYQKKTKGVCTSTTRLDGKVAIVTGGTTGIGREIALDFAKRHAKVIIACPFRDEGEAARQEIIKMSGNRDVIYEFLDLSSLKSTREFANNILKTEPRLDILVNNAGVGLVGDFMTKDGLNFIMQVNYFGHFLLTLLLLPLLKKTAFSRIVNQTSVLNVIGSVNIKFLNAKGCWNTLQLYSNSKLCLILFAKELSKRMKGSGVRVNCSDPGAVGTKIFESGLNYKILAVDAGADVSGEVFRDCRLTRICNRQAFNEELCTKLWEETIKLVQLQDYEIQV</sequence>
<evidence type="ECO:0000313" key="5">
    <source>
        <dbReference type="Proteomes" id="UP000299102"/>
    </source>
</evidence>
<dbReference type="EMBL" id="BGZK01000491">
    <property type="protein sequence ID" value="GBP46891.1"/>
    <property type="molecule type" value="Genomic_DNA"/>
</dbReference>
<dbReference type="InterPro" id="IPR036291">
    <property type="entry name" value="NAD(P)-bd_dom_sf"/>
</dbReference>
<name>A0A4C1W747_EUMVA</name>
<dbReference type="AlphaFoldDB" id="A0A4C1W747"/>
<comment type="caution">
    <text evidence="4">The sequence shown here is derived from an EMBL/GenBank/DDBJ whole genome shotgun (WGS) entry which is preliminary data.</text>
</comment>
<dbReference type="InterPro" id="IPR002347">
    <property type="entry name" value="SDR_fam"/>
</dbReference>
<accession>A0A4C1W747</accession>
<evidence type="ECO:0000256" key="1">
    <source>
        <dbReference type="ARBA" id="ARBA00023002"/>
    </source>
</evidence>
<dbReference type="PANTHER" id="PTHR43157:SF31">
    <property type="entry name" value="PHOSPHATIDYLINOSITOL-GLYCAN BIOSYNTHESIS CLASS F PROTEIN"/>
    <property type="match status" value="1"/>
</dbReference>
<dbReference type="Proteomes" id="UP000299102">
    <property type="component" value="Unassembled WGS sequence"/>
</dbReference>
<feature type="chain" id="PRO_5020036899" description="Retinol dehydrogenase 11" evidence="3">
    <location>
        <begin position="23"/>
        <end position="292"/>
    </location>
</feature>
<dbReference type="OrthoDB" id="191979at2759"/>
<dbReference type="Pfam" id="PF00106">
    <property type="entry name" value="adh_short"/>
    <property type="match status" value="1"/>
</dbReference>
<keyword evidence="1" id="KW-0560">Oxidoreductase</keyword>
<dbReference type="PRINTS" id="PR00081">
    <property type="entry name" value="GDHRDH"/>
</dbReference>
<dbReference type="SUPFAM" id="SSF51735">
    <property type="entry name" value="NAD(P)-binding Rossmann-fold domains"/>
    <property type="match status" value="1"/>
</dbReference>
<dbReference type="STRING" id="151549.A0A4C1W747"/>
<feature type="signal peptide" evidence="3">
    <location>
        <begin position="1"/>
        <end position="22"/>
    </location>
</feature>
<reference evidence="4 5" key="1">
    <citation type="journal article" date="2019" name="Commun. Biol.">
        <title>The bagworm genome reveals a unique fibroin gene that provides high tensile strength.</title>
        <authorList>
            <person name="Kono N."/>
            <person name="Nakamura H."/>
            <person name="Ohtoshi R."/>
            <person name="Tomita M."/>
            <person name="Numata K."/>
            <person name="Arakawa K."/>
        </authorList>
    </citation>
    <scope>NUCLEOTIDE SEQUENCE [LARGE SCALE GENOMIC DNA]</scope>
</reference>
<proteinExistence type="inferred from homology"/>
<dbReference type="GO" id="GO:0016491">
    <property type="term" value="F:oxidoreductase activity"/>
    <property type="evidence" value="ECO:0007669"/>
    <property type="project" value="UniProtKB-KW"/>
</dbReference>
<organism evidence="4 5">
    <name type="scientific">Eumeta variegata</name>
    <name type="common">Bagworm moth</name>
    <name type="synonym">Eumeta japonica</name>
    <dbReference type="NCBI Taxonomy" id="151549"/>
    <lineage>
        <taxon>Eukaryota</taxon>
        <taxon>Metazoa</taxon>
        <taxon>Ecdysozoa</taxon>
        <taxon>Arthropoda</taxon>
        <taxon>Hexapoda</taxon>
        <taxon>Insecta</taxon>
        <taxon>Pterygota</taxon>
        <taxon>Neoptera</taxon>
        <taxon>Endopterygota</taxon>
        <taxon>Lepidoptera</taxon>
        <taxon>Glossata</taxon>
        <taxon>Ditrysia</taxon>
        <taxon>Tineoidea</taxon>
        <taxon>Psychidae</taxon>
        <taxon>Oiketicinae</taxon>
        <taxon>Eumeta</taxon>
    </lineage>
</organism>
<dbReference type="PRINTS" id="PR00080">
    <property type="entry name" value="SDRFAMILY"/>
</dbReference>
<dbReference type="PANTHER" id="PTHR43157">
    <property type="entry name" value="PHOSPHATIDYLINOSITOL-GLYCAN BIOSYNTHESIS CLASS F PROTEIN-RELATED"/>
    <property type="match status" value="1"/>
</dbReference>